<protein>
    <recommendedName>
        <fullName evidence="3">NAD-dependent epimerase/dehydratase domain-containing protein</fullName>
    </recommendedName>
</protein>
<organism evidence="4 5">
    <name type="scientific">Roridomyces roridus</name>
    <dbReference type="NCBI Taxonomy" id="1738132"/>
    <lineage>
        <taxon>Eukaryota</taxon>
        <taxon>Fungi</taxon>
        <taxon>Dikarya</taxon>
        <taxon>Basidiomycota</taxon>
        <taxon>Agaricomycotina</taxon>
        <taxon>Agaricomycetes</taxon>
        <taxon>Agaricomycetidae</taxon>
        <taxon>Agaricales</taxon>
        <taxon>Marasmiineae</taxon>
        <taxon>Mycenaceae</taxon>
        <taxon>Roridomyces</taxon>
    </lineage>
</organism>
<keyword evidence="1" id="KW-0560">Oxidoreductase</keyword>
<dbReference type="EMBL" id="JARKIF010000003">
    <property type="protein sequence ID" value="KAJ7643806.1"/>
    <property type="molecule type" value="Genomic_DNA"/>
</dbReference>
<name>A0AAD7CAV6_9AGAR</name>
<comment type="similarity">
    <text evidence="2">Belongs to the NAD(P)-dependent epimerase/dehydratase family. Dihydroflavonol-4-reductase subfamily.</text>
</comment>
<evidence type="ECO:0000313" key="4">
    <source>
        <dbReference type="EMBL" id="KAJ7643806.1"/>
    </source>
</evidence>
<proteinExistence type="inferred from homology"/>
<evidence type="ECO:0000259" key="3">
    <source>
        <dbReference type="Pfam" id="PF01370"/>
    </source>
</evidence>
<reference evidence="4" key="1">
    <citation type="submission" date="2023-03" db="EMBL/GenBank/DDBJ databases">
        <title>Massive genome expansion in bonnet fungi (Mycena s.s.) driven by repeated elements and novel gene families across ecological guilds.</title>
        <authorList>
            <consortium name="Lawrence Berkeley National Laboratory"/>
            <person name="Harder C.B."/>
            <person name="Miyauchi S."/>
            <person name="Viragh M."/>
            <person name="Kuo A."/>
            <person name="Thoen E."/>
            <person name="Andreopoulos B."/>
            <person name="Lu D."/>
            <person name="Skrede I."/>
            <person name="Drula E."/>
            <person name="Henrissat B."/>
            <person name="Morin E."/>
            <person name="Kohler A."/>
            <person name="Barry K."/>
            <person name="LaButti K."/>
            <person name="Morin E."/>
            <person name="Salamov A."/>
            <person name="Lipzen A."/>
            <person name="Mereny Z."/>
            <person name="Hegedus B."/>
            <person name="Baldrian P."/>
            <person name="Stursova M."/>
            <person name="Weitz H."/>
            <person name="Taylor A."/>
            <person name="Grigoriev I.V."/>
            <person name="Nagy L.G."/>
            <person name="Martin F."/>
            <person name="Kauserud H."/>
        </authorList>
    </citation>
    <scope>NUCLEOTIDE SEQUENCE</scope>
    <source>
        <strain evidence="4">9284</strain>
    </source>
</reference>
<dbReference type="InterPro" id="IPR050425">
    <property type="entry name" value="NAD(P)_dehydrat-like"/>
</dbReference>
<dbReference type="InterPro" id="IPR036291">
    <property type="entry name" value="NAD(P)-bd_dom_sf"/>
</dbReference>
<evidence type="ECO:0000256" key="1">
    <source>
        <dbReference type="ARBA" id="ARBA00023002"/>
    </source>
</evidence>
<dbReference type="GO" id="GO:0016616">
    <property type="term" value="F:oxidoreductase activity, acting on the CH-OH group of donors, NAD or NADP as acceptor"/>
    <property type="evidence" value="ECO:0007669"/>
    <property type="project" value="TreeGrafter"/>
</dbReference>
<dbReference type="Gene3D" id="3.40.50.720">
    <property type="entry name" value="NAD(P)-binding Rossmann-like Domain"/>
    <property type="match status" value="1"/>
</dbReference>
<dbReference type="PANTHER" id="PTHR10366">
    <property type="entry name" value="NAD DEPENDENT EPIMERASE/DEHYDRATASE"/>
    <property type="match status" value="1"/>
</dbReference>
<dbReference type="Proteomes" id="UP001221142">
    <property type="component" value="Unassembled WGS sequence"/>
</dbReference>
<keyword evidence="5" id="KW-1185">Reference proteome</keyword>
<dbReference type="InterPro" id="IPR001509">
    <property type="entry name" value="Epimerase_deHydtase"/>
</dbReference>
<evidence type="ECO:0000256" key="2">
    <source>
        <dbReference type="ARBA" id="ARBA00023445"/>
    </source>
</evidence>
<evidence type="ECO:0000313" key="5">
    <source>
        <dbReference type="Proteomes" id="UP001221142"/>
    </source>
</evidence>
<accession>A0AAD7CAV6</accession>
<dbReference type="SUPFAM" id="SSF51735">
    <property type="entry name" value="NAD(P)-binding Rossmann-fold domains"/>
    <property type="match status" value="1"/>
</dbReference>
<dbReference type="PANTHER" id="PTHR10366:SF564">
    <property type="entry name" value="STEROL-4-ALPHA-CARBOXYLATE 3-DEHYDROGENASE, DECARBOXYLATING"/>
    <property type="match status" value="1"/>
</dbReference>
<dbReference type="AlphaFoldDB" id="A0AAD7CAV6"/>
<gene>
    <name evidence="4" type="ORF">FB45DRAFT_896116</name>
</gene>
<sequence>MACEAKPIVFVTGAAGLLGSEIVYQLLEAGYSVRGAARGRKLPLLKTAFASYPRFEAVEILDVASSEFTAAFKGVGAVIHTAAPLPGRTDHGTVLNTAIVGSLHIIREAHKAGIKKFVSTSTMLTFPPNEYGPDDWAPITKEQAAQGTPIDVYIAEKKLSDQAVLEFADQHPEMDVTIFCPPWIFGPFAPGFEHIVPEPDFVSFSTNGFVYQLLRPENTNYIYFPGLIDVRDVARIHVAALNPLTDDHPKRVPMASPYQSDFRDAIQYIFDERPELRVRLADPNTVPRWPTYQVDLDPSPVEKAFGINSYKTWKETILDAVDRFLDIEKQWTDKGLKFEVPSMPPV</sequence>
<dbReference type="Pfam" id="PF01370">
    <property type="entry name" value="Epimerase"/>
    <property type="match status" value="1"/>
</dbReference>
<feature type="domain" description="NAD-dependent epimerase/dehydratase" evidence="3">
    <location>
        <begin position="9"/>
        <end position="243"/>
    </location>
</feature>
<comment type="caution">
    <text evidence="4">The sequence shown here is derived from an EMBL/GenBank/DDBJ whole genome shotgun (WGS) entry which is preliminary data.</text>
</comment>